<feature type="transmembrane region" description="Helical" evidence="7">
    <location>
        <begin position="137"/>
        <end position="154"/>
    </location>
</feature>
<feature type="transmembrane region" description="Helical" evidence="7">
    <location>
        <begin position="337"/>
        <end position="360"/>
    </location>
</feature>
<keyword evidence="6 7" id="KW-0472">Membrane</keyword>
<evidence type="ECO:0000256" key="6">
    <source>
        <dbReference type="ARBA" id="ARBA00023136"/>
    </source>
</evidence>
<keyword evidence="3" id="KW-0813">Transport</keyword>
<dbReference type="InterPro" id="IPR020846">
    <property type="entry name" value="MFS_dom"/>
</dbReference>
<comment type="subcellular location">
    <subcellularLocation>
        <location evidence="1">Cell membrane</location>
        <topology evidence="1">Multi-pass membrane protein</topology>
    </subcellularLocation>
</comment>
<dbReference type="EMBL" id="LT618793">
    <property type="protein sequence ID" value="SCQ73813.1"/>
    <property type="molecule type" value="Genomic_DNA"/>
</dbReference>
<evidence type="ECO:0000256" key="1">
    <source>
        <dbReference type="ARBA" id="ARBA00004651"/>
    </source>
</evidence>
<feature type="transmembrane region" description="Helical" evidence="7">
    <location>
        <begin position="34"/>
        <end position="59"/>
    </location>
</feature>
<dbReference type="InterPro" id="IPR036259">
    <property type="entry name" value="MFS_trans_sf"/>
</dbReference>
<keyword evidence="5 7" id="KW-1133">Transmembrane helix</keyword>
<feature type="transmembrane region" description="Helical" evidence="7">
    <location>
        <begin position="109"/>
        <end position="131"/>
    </location>
</feature>
<gene>
    <name evidence="8" type="ORF">PFR_JS23_28</name>
</gene>
<comment type="similarity">
    <text evidence="2">Belongs to the major facilitator superfamily. Sugar transporter (TC 2.A.1.1) family.</text>
</comment>
<feature type="transmembrane region" description="Helical" evidence="7">
    <location>
        <begin position="404"/>
        <end position="423"/>
    </location>
</feature>
<evidence type="ECO:0000313" key="8">
    <source>
        <dbReference type="EMBL" id="SCQ73813.1"/>
    </source>
</evidence>
<dbReference type="InterPro" id="IPR005828">
    <property type="entry name" value="MFS_sugar_transport-like"/>
</dbReference>
<dbReference type="PROSITE" id="PS00216">
    <property type="entry name" value="SUGAR_TRANSPORT_1"/>
    <property type="match status" value="1"/>
</dbReference>
<dbReference type="PRINTS" id="PR00171">
    <property type="entry name" value="SUGRTRNSPORT"/>
</dbReference>
<dbReference type="InterPro" id="IPR005829">
    <property type="entry name" value="Sugar_transporter_CS"/>
</dbReference>
<dbReference type="PROSITE" id="PS50850">
    <property type="entry name" value="MFS"/>
    <property type="match status" value="1"/>
</dbReference>
<dbReference type="PROSITE" id="PS00217">
    <property type="entry name" value="SUGAR_TRANSPORT_2"/>
    <property type="match status" value="1"/>
</dbReference>
<evidence type="ECO:0000256" key="4">
    <source>
        <dbReference type="ARBA" id="ARBA00022692"/>
    </source>
</evidence>
<feature type="transmembrane region" description="Helical" evidence="7">
    <location>
        <begin position="443"/>
        <end position="467"/>
    </location>
</feature>
<feature type="transmembrane region" description="Helical" evidence="7">
    <location>
        <begin position="505"/>
        <end position="527"/>
    </location>
</feature>
<dbReference type="SUPFAM" id="SSF103473">
    <property type="entry name" value="MFS general substrate transporter"/>
    <property type="match status" value="1"/>
</dbReference>
<feature type="transmembrane region" description="Helical" evidence="7">
    <location>
        <begin position="479"/>
        <end position="499"/>
    </location>
</feature>
<dbReference type="PANTHER" id="PTHR48020:SF12">
    <property type="entry name" value="PROTON MYO-INOSITOL COTRANSPORTER"/>
    <property type="match status" value="1"/>
</dbReference>
<evidence type="ECO:0000256" key="5">
    <source>
        <dbReference type="ARBA" id="ARBA00022989"/>
    </source>
</evidence>
<accession>A0A0A8Q9K8</accession>
<dbReference type="InterPro" id="IPR050814">
    <property type="entry name" value="Myo-inositol_Transporter"/>
</dbReference>
<keyword evidence="4 7" id="KW-0812">Transmembrane</keyword>
<feature type="transmembrane region" description="Helical" evidence="7">
    <location>
        <begin position="380"/>
        <end position="397"/>
    </location>
</feature>
<dbReference type="AlphaFoldDB" id="A0A0A8Q9K8"/>
<dbReference type="PANTHER" id="PTHR48020">
    <property type="entry name" value="PROTON MYO-INOSITOL COTRANSPORTER"/>
    <property type="match status" value="1"/>
</dbReference>
<name>A0A0A8Q9K8_9ACTN</name>
<feature type="transmembrane region" description="Helical" evidence="7">
    <location>
        <begin position="79"/>
        <end position="97"/>
    </location>
</feature>
<evidence type="ECO:0000313" key="9">
    <source>
        <dbReference type="Proteomes" id="UP000250080"/>
    </source>
</evidence>
<sequence length="550" mass="59556">MSTNNQLDIRLDMPRAELDAAVAKVPAGGKHRSIGLIALVATLGSFLFGYDTGVISGALPYMYMPFGAHGLEITASEEGWIGGTLLVGAAVGALIGGRLSDRYGRRHNILLLAFIFAIGAIGTALAPNIWVMYPMRFVLGFAVGGASATVPVYLSETAPKRIRGRIVAIDQVMIVTGQLLAFTFNALIDNAVGGPQLDVAGNTQGHLQTGTQTWDNVLALQTSQGGPFDPAAWHSFVNALLVDGGNGMAWRVMLMLCTIPAIALWIGMRFMPESPRWYAANRRYYESIGALKQVRDPHRDGDPADEFDEMLVSHRREEGQKKGTFGDIWRTPWLRKLFLVGVFLAICNQTTGVNTVMYYAPKVLQYAGMGTSASITAQTANGIMSVIGCSVALWLIGRFRRRQILITCLFSVFVTLGVIALLFEVTIAPAITEGGRPPSWAPMVILAMMGLFMLVVQAGNGPVVWTMLGEMFPSKVRGIANGTAVFCMWMVNALITATFPTMMEGLGGGITYGIYAVINLVFAFILIKIMPETSNKSLEEIEVYAEARYS</sequence>
<dbReference type="Gene3D" id="1.20.1250.20">
    <property type="entry name" value="MFS general substrate transporter like domains"/>
    <property type="match status" value="1"/>
</dbReference>
<proteinExistence type="inferred from homology"/>
<evidence type="ECO:0000256" key="3">
    <source>
        <dbReference type="ARBA" id="ARBA00022448"/>
    </source>
</evidence>
<protein>
    <submittedName>
        <fullName evidence="8">MFS transporter, sugar porter family protein</fullName>
    </submittedName>
</protein>
<dbReference type="GO" id="GO:0022857">
    <property type="term" value="F:transmembrane transporter activity"/>
    <property type="evidence" value="ECO:0007669"/>
    <property type="project" value="InterPro"/>
</dbReference>
<evidence type="ECO:0000256" key="2">
    <source>
        <dbReference type="ARBA" id="ARBA00010992"/>
    </source>
</evidence>
<dbReference type="GO" id="GO:0005886">
    <property type="term" value="C:plasma membrane"/>
    <property type="evidence" value="ECO:0007669"/>
    <property type="project" value="UniProtKB-SubCell"/>
</dbReference>
<dbReference type="Proteomes" id="UP000250080">
    <property type="component" value="Chromosome I"/>
</dbReference>
<feature type="transmembrane region" description="Helical" evidence="7">
    <location>
        <begin position="248"/>
        <end position="268"/>
    </location>
</feature>
<dbReference type="OrthoDB" id="4008739at2"/>
<organism evidence="8 9">
    <name type="scientific">Propionibacterium freudenreichii</name>
    <dbReference type="NCBI Taxonomy" id="1744"/>
    <lineage>
        <taxon>Bacteria</taxon>
        <taxon>Bacillati</taxon>
        <taxon>Actinomycetota</taxon>
        <taxon>Actinomycetes</taxon>
        <taxon>Propionibacteriales</taxon>
        <taxon>Propionibacteriaceae</taxon>
        <taxon>Propionibacterium</taxon>
    </lineage>
</organism>
<feature type="transmembrane region" description="Helical" evidence="7">
    <location>
        <begin position="166"/>
        <end position="188"/>
    </location>
</feature>
<evidence type="ECO:0000256" key="7">
    <source>
        <dbReference type="SAM" id="Phobius"/>
    </source>
</evidence>
<dbReference type="InterPro" id="IPR003663">
    <property type="entry name" value="Sugar/inositol_transpt"/>
</dbReference>
<reference evidence="8 9" key="1">
    <citation type="submission" date="2016-09" db="EMBL/GenBank/DDBJ databases">
        <authorList>
            <person name="Laine KS P."/>
        </authorList>
    </citation>
    <scope>NUCLEOTIDE SEQUENCE [LARGE SCALE GENOMIC DNA]</scope>
    <source>
        <strain evidence="8">PFRJS-23</strain>
    </source>
</reference>
<dbReference type="Pfam" id="PF00083">
    <property type="entry name" value="Sugar_tr"/>
    <property type="match status" value="2"/>
</dbReference>